<dbReference type="Pfam" id="PF07484">
    <property type="entry name" value="Collar"/>
    <property type="match status" value="1"/>
</dbReference>
<dbReference type="EMBL" id="QUNS01000002">
    <property type="protein sequence ID" value="REH54755.1"/>
    <property type="molecule type" value="Genomic_DNA"/>
</dbReference>
<gene>
    <name evidence="3" type="ORF">C7448_102280</name>
</gene>
<organism evidence="3 4">
    <name type="scientific">Tenacibaculum gallaicum</name>
    <dbReference type="NCBI Taxonomy" id="561505"/>
    <lineage>
        <taxon>Bacteria</taxon>
        <taxon>Pseudomonadati</taxon>
        <taxon>Bacteroidota</taxon>
        <taxon>Flavobacteriia</taxon>
        <taxon>Flavobacteriales</taxon>
        <taxon>Flavobacteriaceae</taxon>
        <taxon>Tenacibaculum</taxon>
    </lineage>
</organism>
<accession>A0A3E0I9D7</accession>
<dbReference type="InterPro" id="IPR037053">
    <property type="entry name" value="Phage_tail_collar_dom_sf"/>
</dbReference>
<evidence type="ECO:0000313" key="4">
    <source>
        <dbReference type="Proteomes" id="UP000256884"/>
    </source>
</evidence>
<feature type="domain" description="Phage tail collar" evidence="2">
    <location>
        <begin position="9"/>
        <end position="65"/>
    </location>
</feature>
<dbReference type="RefSeq" id="WP_115900406.1">
    <property type="nucleotide sequence ID" value="NZ_QUNS01000002.1"/>
</dbReference>
<protein>
    <submittedName>
        <fullName evidence="3">Microcystin-dependent protein</fullName>
    </submittedName>
</protein>
<dbReference type="InterPro" id="IPR011083">
    <property type="entry name" value="Phage_tail_collar_dom"/>
</dbReference>
<reference evidence="3 4" key="1">
    <citation type="submission" date="2018-08" db="EMBL/GenBank/DDBJ databases">
        <title>Genomic Encyclopedia of Type Strains, Phase IV (KMG-IV): sequencing the most valuable type-strain genomes for metagenomic binning, comparative biology and taxonomic classification.</title>
        <authorList>
            <person name="Goeker M."/>
        </authorList>
    </citation>
    <scope>NUCLEOTIDE SEQUENCE [LARGE SCALE GENOMIC DNA]</scope>
    <source>
        <strain evidence="3 4">DSM 18841</strain>
    </source>
</reference>
<dbReference type="Gene3D" id="3.90.1340.10">
    <property type="entry name" value="Phage tail collar domain"/>
    <property type="match status" value="1"/>
</dbReference>
<evidence type="ECO:0000313" key="3">
    <source>
        <dbReference type="EMBL" id="REH54755.1"/>
    </source>
</evidence>
<evidence type="ECO:0000256" key="1">
    <source>
        <dbReference type="SAM" id="MobiDB-lite"/>
    </source>
</evidence>
<comment type="caution">
    <text evidence="3">The sequence shown here is derived from an EMBL/GenBank/DDBJ whole genome shotgun (WGS) entry which is preliminary data.</text>
</comment>
<evidence type="ECO:0000259" key="2">
    <source>
        <dbReference type="Pfam" id="PF07484"/>
    </source>
</evidence>
<keyword evidence="4" id="KW-1185">Reference proteome</keyword>
<feature type="region of interest" description="Disordered" evidence="1">
    <location>
        <begin position="66"/>
        <end position="88"/>
    </location>
</feature>
<name>A0A3E0I9D7_9FLAO</name>
<dbReference type="OrthoDB" id="9810174at2"/>
<dbReference type="AlphaFoldDB" id="A0A3E0I9D7"/>
<dbReference type="SUPFAM" id="SSF88874">
    <property type="entry name" value="Receptor-binding domain of short tail fibre protein gp12"/>
    <property type="match status" value="1"/>
</dbReference>
<proteinExistence type="predicted"/>
<sequence>MSLSDPTIGEITMFGGNFAPRGWAFCNGQLLAISQNSALFSILGTTYGGDGRTTFALPDLRGRVPINSGGGSVGPGLSPRPLGQRGGQQTHTLNITEMPSHNHPVQTSSSHLELSTDNAANETPAAGDVPAVSNFPSGVSAQKVKSFGPPTNTVNGQNITPPTILNNGGNLAHNNMQPYLAINFVIALVGIFPSRN</sequence>
<dbReference type="Proteomes" id="UP000256884">
    <property type="component" value="Unassembled WGS sequence"/>
</dbReference>